<dbReference type="OrthoDB" id="552755at2759"/>
<feature type="compositionally biased region" description="Basic and acidic residues" evidence="1">
    <location>
        <begin position="228"/>
        <end position="240"/>
    </location>
</feature>
<name>A0A0C3CKW5_PILCF</name>
<feature type="region of interest" description="Disordered" evidence="1">
    <location>
        <begin position="357"/>
        <end position="427"/>
    </location>
</feature>
<evidence type="ECO:0000256" key="1">
    <source>
        <dbReference type="SAM" id="MobiDB-lite"/>
    </source>
</evidence>
<reference evidence="2 3" key="1">
    <citation type="submission" date="2014-04" db="EMBL/GenBank/DDBJ databases">
        <authorList>
            <consortium name="DOE Joint Genome Institute"/>
            <person name="Kuo A."/>
            <person name="Tarkka M."/>
            <person name="Buscot F."/>
            <person name="Kohler A."/>
            <person name="Nagy L.G."/>
            <person name="Floudas D."/>
            <person name="Copeland A."/>
            <person name="Barry K.W."/>
            <person name="Cichocki N."/>
            <person name="Veneault-Fourrey C."/>
            <person name="LaButti K."/>
            <person name="Lindquist E.A."/>
            <person name="Lipzen A."/>
            <person name="Lundell T."/>
            <person name="Morin E."/>
            <person name="Murat C."/>
            <person name="Sun H."/>
            <person name="Tunlid A."/>
            <person name="Henrissat B."/>
            <person name="Grigoriev I.V."/>
            <person name="Hibbett D.S."/>
            <person name="Martin F."/>
            <person name="Nordberg H.P."/>
            <person name="Cantor M.N."/>
            <person name="Hua S.X."/>
        </authorList>
    </citation>
    <scope>NUCLEOTIDE SEQUENCE [LARGE SCALE GENOMIC DNA]</scope>
    <source>
        <strain evidence="2 3">F 1598</strain>
    </source>
</reference>
<dbReference type="InParanoid" id="A0A0C3CKW5"/>
<dbReference type="EMBL" id="KN832973">
    <property type="protein sequence ID" value="KIM90317.1"/>
    <property type="molecule type" value="Genomic_DNA"/>
</dbReference>
<accession>A0A0C3CKW5</accession>
<dbReference type="STRING" id="765440.A0A0C3CKW5"/>
<sequence>MASPALSDITAATKEVIKNARKQNRLSTLTPRLIRKEVEQALKLDAGTLDTNEYKDALKAATEAALAQDNDSGDDAPIQSASKPAVKGRKRKSDDVESEAPVKTVKKPQPKTVKKPKLTLGEATEAEQKRARNNSSPKKVFKSAAMIETSDEEEEGETVAVSKTQSKLVTPVMKVEPQKQTRKPKTSIDKEPAASPSSKSKPQSGHLDSDFQGNAMVKPGPSTLKLPLEPKPDDGDKSESEMSILIDATPIKRGANLKKREKAPGKAKKESKEKKVKKSTTEVSKDEEAVKRLKSYVYACGVRKVWTKEFQNLPTPLQQVKRLKEILADLGMDGRLSMEKAKAIKTKRDLAKELEDVKSFEQTVVGEPSRNRSKAKSNNRIQGTDSVSRDGDGDGSASDSANDVPTKHKNAARRSIMAFLGDDSDEE</sequence>
<gene>
    <name evidence="2" type="ORF">PILCRDRAFT_1635</name>
</gene>
<feature type="compositionally biased region" description="Basic residues" evidence="1">
    <location>
        <begin position="104"/>
        <end position="117"/>
    </location>
</feature>
<dbReference type="PANTHER" id="PTHR15410:SF2">
    <property type="entry name" value="HIRA-INTERACTING PROTEIN 3"/>
    <property type="match status" value="1"/>
</dbReference>
<feature type="region of interest" description="Disordered" evidence="1">
    <location>
        <begin position="65"/>
        <end position="286"/>
    </location>
</feature>
<reference evidence="3" key="2">
    <citation type="submission" date="2015-01" db="EMBL/GenBank/DDBJ databases">
        <title>Evolutionary Origins and Diversification of the Mycorrhizal Mutualists.</title>
        <authorList>
            <consortium name="DOE Joint Genome Institute"/>
            <consortium name="Mycorrhizal Genomics Consortium"/>
            <person name="Kohler A."/>
            <person name="Kuo A."/>
            <person name="Nagy L.G."/>
            <person name="Floudas D."/>
            <person name="Copeland A."/>
            <person name="Barry K.W."/>
            <person name="Cichocki N."/>
            <person name="Veneault-Fourrey C."/>
            <person name="LaButti K."/>
            <person name="Lindquist E.A."/>
            <person name="Lipzen A."/>
            <person name="Lundell T."/>
            <person name="Morin E."/>
            <person name="Murat C."/>
            <person name="Riley R."/>
            <person name="Ohm R."/>
            <person name="Sun H."/>
            <person name="Tunlid A."/>
            <person name="Henrissat B."/>
            <person name="Grigoriev I.V."/>
            <person name="Hibbett D.S."/>
            <person name="Martin F."/>
        </authorList>
    </citation>
    <scope>NUCLEOTIDE SEQUENCE [LARGE SCALE GENOMIC DNA]</scope>
    <source>
        <strain evidence="3">F 1598</strain>
    </source>
</reference>
<organism evidence="2 3">
    <name type="scientific">Piloderma croceum (strain F 1598)</name>
    <dbReference type="NCBI Taxonomy" id="765440"/>
    <lineage>
        <taxon>Eukaryota</taxon>
        <taxon>Fungi</taxon>
        <taxon>Dikarya</taxon>
        <taxon>Basidiomycota</taxon>
        <taxon>Agaricomycotina</taxon>
        <taxon>Agaricomycetes</taxon>
        <taxon>Agaricomycetidae</taxon>
        <taxon>Atheliales</taxon>
        <taxon>Atheliaceae</taxon>
        <taxon>Piloderma</taxon>
    </lineage>
</organism>
<proteinExistence type="predicted"/>
<dbReference type="HOGENOM" id="CLU_050251_0_0_1"/>
<evidence type="ECO:0008006" key="4">
    <source>
        <dbReference type="Google" id="ProtNLM"/>
    </source>
</evidence>
<evidence type="ECO:0000313" key="3">
    <source>
        <dbReference type="Proteomes" id="UP000054166"/>
    </source>
</evidence>
<feature type="compositionally biased region" description="Basic and acidic residues" evidence="1">
    <location>
        <begin position="262"/>
        <end position="286"/>
    </location>
</feature>
<dbReference type="PANTHER" id="PTHR15410">
    <property type="entry name" value="HIRA-INTERACTING PROTEIN 3"/>
    <property type="match status" value="1"/>
</dbReference>
<feature type="compositionally biased region" description="Low complexity" evidence="1">
    <location>
        <begin position="193"/>
        <end position="202"/>
    </location>
</feature>
<dbReference type="Proteomes" id="UP000054166">
    <property type="component" value="Unassembled WGS sequence"/>
</dbReference>
<dbReference type="AlphaFoldDB" id="A0A0C3CKW5"/>
<dbReference type="InterPro" id="IPR037647">
    <property type="entry name" value="HIRIP3"/>
</dbReference>
<protein>
    <recommendedName>
        <fullName evidence="4">Histone chaperone domain-containing protein</fullName>
    </recommendedName>
</protein>
<dbReference type="GO" id="GO:0005634">
    <property type="term" value="C:nucleus"/>
    <property type="evidence" value="ECO:0007669"/>
    <property type="project" value="TreeGrafter"/>
</dbReference>
<evidence type="ECO:0000313" key="2">
    <source>
        <dbReference type="EMBL" id="KIM90317.1"/>
    </source>
</evidence>
<keyword evidence="3" id="KW-1185">Reference proteome</keyword>